<dbReference type="Proteomes" id="UP000566819">
    <property type="component" value="Unassembled WGS sequence"/>
</dbReference>
<organism evidence="2 3">
    <name type="scientific">Cudoniella acicularis</name>
    <dbReference type="NCBI Taxonomy" id="354080"/>
    <lineage>
        <taxon>Eukaryota</taxon>
        <taxon>Fungi</taxon>
        <taxon>Dikarya</taxon>
        <taxon>Ascomycota</taxon>
        <taxon>Pezizomycotina</taxon>
        <taxon>Leotiomycetes</taxon>
        <taxon>Helotiales</taxon>
        <taxon>Tricladiaceae</taxon>
        <taxon>Cudoniella</taxon>
    </lineage>
</organism>
<dbReference type="PANTHER" id="PTHR46224:SF64">
    <property type="entry name" value="IQ MOTIF AND ANKYRIN REPEAT DOMAIN-CONTAINING PROTEIN 1"/>
    <property type="match status" value="1"/>
</dbReference>
<dbReference type="InterPro" id="IPR051616">
    <property type="entry name" value="Cul2-RING_E3_ligase_SR"/>
</dbReference>
<dbReference type="InterPro" id="IPR036770">
    <property type="entry name" value="Ankyrin_rpt-contain_sf"/>
</dbReference>
<feature type="repeat" description="ANK" evidence="1">
    <location>
        <begin position="288"/>
        <end position="315"/>
    </location>
</feature>
<proteinExistence type="predicted"/>
<reference evidence="2 3" key="1">
    <citation type="submission" date="2020-03" db="EMBL/GenBank/DDBJ databases">
        <title>Draft Genome Sequence of Cudoniella acicularis.</title>
        <authorList>
            <person name="Buettner E."/>
            <person name="Kellner H."/>
        </authorList>
    </citation>
    <scope>NUCLEOTIDE SEQUENCE [LARGE SCALE GENOMIC DNA]</scope>
    <source>
        <strain evidence="2 3">DSM 108380</strain>
    </source>
</reference>
<dbReference type="Pfam" id="PF00023">
    <property type="entry name" value="Ank"/>
    <property type="match status" value="1"/>
</dbReference>
<feature type="repeat" description="ANK" evidence="1">
    <location>
        <begin position="359"/>
        <end position="387"/>
    </location>
</feature>
<dbReference type="SUPFAM" id="SSF48403">
    <property type="entry name" value="Ankyrin repeat"/>
    <property type="match status" value="1"/>
</dbReference>
<dbReference type="PANTHER" id="PTHR46224">
    <property type="entry name" value="ANKYRIN REPEAT FAMILY PROTEIN"/>
    <property type="match status" value="1"/>
</dbReference>
<keyword evidence="3" id="KW-1185">Reference proteome</keyword>
<dbReference type="AlphaFoldDB" id="A0A8H4VYL7"/>
<sequence length="462" mass="51276">MYLLDLNPEIVQAIIVCAVEARGLKRGLRLKLVSKRFSGEVDQAMFTTRIADNHSNLLWDLKSPFWPSYLARRVMAERNKSNWHLWMIRETAEFLCRRSGTFDEDSLKNIVQQLSCLAISSGTFKTSWLRGEEPSKESEPLPLHLLTAAAYLGDTPLVSSLMADGWSPLTSSSVFYCPTEAAACEGHTAVVELLMSYGKLPVDTCLQKRFAVCNAIREGNLDMLDLFLEPRYGPSPLTLRGPIHHKIFVKQLKRGIHRTKTPTMFDRIREIFRSLPEFGDGIDLGLCLYEAAYNGSMEMVDHLLKMGASVNGSSEFLSQNPLSVASRTGRNDLVKLLLSHGADPNPPYLLHNMYGCKMPLIAAASGGYLETIKILLDHGANVNEGSPRPIVYAIRLESTAIFSLMRERGAILSTPETGGAALELASTEGLESMVNLLAQLRTRELALVVREFENKHGLGHIT</sequence>
<evidence type="ECO:0000256" key="1">
    <source>
        <dbReference type="PROSITE-ProRule" id="PRU00023"/>
    </source>
</evidence>
<protein>
    <recommendedName>
        <fullName evidence="4">Ankyrin</fullName>
    </recommendedName>
</protein>
<comment type="caution">
    <text evidence="2">The sequence shown here is derived from an EMBL/GenBank/DDBJ whole genome shotgun (WGS) entry which is preliminary data.</text>
</comment>
<name>A0A8H4VYL7_9HELO</name>
<keyword evidence="1" id="KW-0040">ANK repeat</keyword>
<accession>A0A8H4VYL7</accession>
<feature type="repeat" description="ANK" evidence="1">
    <location>
        <begin position="317"/>
        <end position="345"/>
    </location>
</feature>
<dbReference type="OrthoDB" id="3544495at2759"/>
<evidence type="ECO:0000313" key="3">
    <source>
        <dbReference type="Proteomes" id="UP000566819"/>
    </source>
</evidence>
<dbReference type="PROSITE" id="PS50088">
    <property type="entry name" value="ANK_REPEAT"/>
    <property type="match status" value="3"/>
</dbReference>
<gene>
    <name evidence="2" type="ORF">G7Y89_g13045</name>
</gene>
<dbReference type="InterPro" id="IPR002110">
    <property type="entry name" value="Ankyrin_rpt"/>
</dbReference>
<dbReference type="SMART" id="SM00248">
    <property type="entry name" value="ANK"/>
    <property type="match status" value="4"/>
</dbReference>
<dbReference type="EMBL" id="JAAMPI010001458">
    <property type="protein sequence ID" value="KAF4625125.1"/>
    <property type="molecule type" value="Genomic_DNA"/>
</dbReference>
<evidence type="ECO:0000313" key="2">
    <source>
        <dbReference type="EMBL" id="KAF4625125.1"/>
    </source>
</evidence>
<dbReference type="PROSITE" id="PS50297">
    <property type="entry name" value="ANK_REP_REGION"/>
    <property type="match status" value="2"/>
</dbReference>
<dbReference type="Gene3D" id="1.25.40.20">
    <property type="entry name" value="Ankyrin repeat-containing domain"/>
    <property type="match status" value="2"/>
</dbReference>
<dbReference type="Pfam" id="PF12796">
    <property type="entry name" value="Ank_2"/>
    <property type="match status" value="1"/>
</dbReference>
<evidence type="ECO:0008006" key="4">
    <source>
        <dbReference type="Google" id="ProtNLM"/>
    </source>
</evidence>